<dbReference type="PROSITE" id="PS51340">
    <property type="entry name" value="MOSC"/>
    <property type="match status" value="1"/>
</dbReference>
<dbReference type="PROSITE" id="PS00197">
    <property type="entry name" value="2FE2S_FER_1"/>
    <property type="match status" value="1"/>
</dbReference>
<dbReference type="Pfam" id="PF00111">
    <property type="entry name" value="Fer2"/>
    <property type="match status" value="1"/>
</dbReference>
<dbReference type="KEGG" id="cber:B5D82_07040"/>
<dbReference type="InterPro" id="IPR001041">
    <property type="entry name" value="2Fe-2S_ferredoxin-type"/>
</dbReference>
<protein>
    <recommendedName>
        <fullName evidence="6">MOSC domain-containing protein</fullName>
    </recommendedName>
</protein>
<dbReference type="PANTHER" id="PTHR14237">
    <property type="entry name" value="MOLYBDOPTERIN COFACTOR SULFURASE MOSC"/>
    <property type="match status" value="1"/>
</dbReference>
<dbReference type="PROSITE" id="PS51085">
    <property type="entry name" value="2FE2S_FER_2"/>
    <property type="match status" value="1"/>
</dbReference>
<gene>
    <name evidence="4" type="ORF">B5D82_07040</name>
</gene>
<dbReference type="RefSeq" id="WP_081150248.1">
    <property type="nucleotide sequence ID" value="NZ_CP020465.1"/>
</dbReference>
<proteinExistence type="predicted"/>
<evidence type="ECO:0008006" key="6">
    <source>
        <dbReference type="Google" id="ProtNLM"/>
    </source>
</evidence>
<dbReference type="CDD" id="cd00207">
    <property type="entry name" value="fer2"/>
    <property type="match status" value="1"/>
</dbReference>
<dbReference type="EMBL" id="CP020465">
    <property type="protein sequence ID" value="ASP47529.1"/>
    <property type="molecule type" value="Genomic_DNA"/>
</dbReference>
<evidence type="ECO:0000313" key="5">
    <source>
        <dbReference type="Proteomes" id="UP000202259"/>
    </source>
</evidence>
<dbReference type="Pfam" id="PF03473">
    <property type="entry name" value="MOSC"/>
    <property type="match status" value="1"/>
</dbReference>
<dbReference type="GO" id="GO:0030170">
    <property type="term" value="F:pyridoxal phosphate binding"/>
    <property type="evidence" value="ECO:0007669"/>
    <property type="project" value="InterPro"/>
</dbReference>
<dbReference type="InterPro" id="IPR011037">
    <property type="entry name" value="Pyrv_Knase-like_insert_dom_sf"/>
</dbReference>
<evidence type="ECO:0000313" key="4">
    <source>
        <dbReference type="EMBL" id="ASP47529.1"/>
    </source>
</evidence>
<dbReference type="GO" id="GO:0030151">
    <property type="term" value="F:molybdenum ion binding"/>
    <property type="evidence" value="ECO:0007669"/>
    <property type="project" value="InterPro"/>
</dbReference>
<name>A0A222G6P5_9GAMM</name>
<dbReference type="InterPro" id="IPR006058">
    <property type="entry name" value="2Fe2S_fd_BS"/>
</dbReference>
<dbReference type="InterPro" id="IPR005302">
    <property type="entry name" value="MoCF_Sase_C"/>
</dbReference>
<evidence type="ECO:0000259" key="3">
    <source>
        <dbReference type="PROSITE" id="PS51340"/>
    </source>
</evidence>
<dbReference type="InterPro" id="IPR036010">
    <property type="entry name" value="2Fe-2S_ferredoxin-like_sf"/>
</dbReference>
<keyword evidence="5" id="KW-1185">Reference proteome</keyword>
<organism evidence="4 5">
    <name type="scientific">Cognaticolwellia beringensis</name>
    <dbReference type="NCBI Taxonomy" id="1967665"/>
    <lineage>
        <taxon>Bacteria</taxon>
        <taxon>Pseudomonadati</taxon>
        <taxon>Pseudomonadota</taxon>
        <taxon>Gammaproteobacteria</taxon>
        <taxon>Alteromonadales</taxon>
        <taxon>Colwelliaceae</taxon>
        <taxon>Cognaticolwellia</taxon>
    </lineage>
</organism>
<accession>A0A222G6P5</accession>
<dbReference type="PANTHER" id="PTHR14237:SF19">
    <property type="entry name" value="MITOCHONDRIAL AMIDOXIME REDUCING COMPONENT 1"/>
    <property type="match status" value="1"/>
</dbReference>
<dbReference type="AlphaFoldDB" id="A0A222G6P5"/>
<evidence type="ECO:0000259" key="2">
    <source>
        <dbReference type="PROSITE" id="PS51085"/>
    </source>
</evidence>
<dbReference type="InterPro" id="IPR005303">
    <property type="entry name" value="MOCOS_middle"/>
</dbReference>
<dbReference type="SUPFAM" id="SSF141673">
    <property type="entry name" value="MOSC N-terminal domain-like"/>
    <property type="match status" value="1"/>
</dbReference>
<reference evidence="4 5" key="1">
    <citation type="submission" date="2017-08" db="EMBL/GenBank/DDBJ databases">
        <title>Complete genome of Colwellia sp. NB097-1, a psychrophile bacterium ioslated from Bering Sea.</title>
        <authorList>
            <person name="Chen X."/>
        </authorList>
    </citation>
    <scope>NUCLEOTIDE SEQUENCE [LARGE SCALE GENOMIC DNA]</scope>
    <source>
        <strain evidence="4 5">NB097-1</strain>
    </source>
</reference>
<keyword evidence="1" id="KW-0830">Ubiquinone</keyword>
<dbReference type="GO" id="GO:0051537">
    <property type="term" value="F:2 iron, 2 sulfur cluster binding"/>
    <property type="evidence" value="ECO:0007669"/>
    <property type="project" value="InterPro"/>
</dbReference>
<sequence length="402" mass="45211">MSQAILQNIHIYPIKSSAGIELSNSWVEEFGLAFDRRFVIASLNGEFFTARTQPTLCLIQASLTSTGFRVTAPNMPTLVIEYHNLCQSYVAVNVWQDTINAQQCQDNINKWFSDYLDQPCQLLFFGADSQRFVKNKSSQVGFADGYPLLLISQASLDNLNNQYKPNTASITMAQFRPNIVVSNCDAFAEDTWQHIRIGEVEFEIAKPCTRCIFTTINPETGEKHQQQEPLKKLKEYRQLTNGDILFGQNLVALNQGQIKRGDKVEVIKRQVAPVFAVRNKSDINITNSDTNIPLKKEPVLSRKKKKLVVTFSSHNKTITGNNIQTLLEQGEDAGLILPYSCRAGMCGSCKVKLEQGEVEQLCQDGLSDEEQQQGYILSCSCTPITDVVISHPPRQRRHINDD</sequence>
<dbReference type="SUPFAM" id="SSF50800">
    <property type="entry name" value="PK beta-barrel domain-like"/>
    <property type="match status" value="1"/>
</dbReference>
<dbReference type="InterPro" id="IPR012675">
    <property type="entry name" value="Beta-grasp_dom_sf"/>
</dbReference>
<dbReference type="OrthoDB" id="581532at2"/>
<feature type="domain" description="MOSC" evidence="3">
    <location>
        <begin position="120"/>
        <end position="267"/>
    </location>
</feature>
<evidence type="ECO:0000256" key="1">
    <source>
        <dbReference type="ARBA" id="ARBA00023075"/>
    </source>
</evidence>
<dbReference type="GO" id="GO:0003824">
    <property type="term" value="F:catalytic activity"/>
    <property type="evidence" value="ECO:0007669"/>
    <property type="project" value="InterPro"/>
</dbReference>
<dbReference type="SUPFAM" id="SSF54292">
    <property type="entry name" value="2Fe-2S ferredoxin-like"/>
    <property type="match status" value="1"/>
</dbReference>
<dbReference type="Pfam" id="PF03476">
    <property type="entry name" value="MOSC_N"/>
    <property type="match status" value="1"/>
</dbReference>
<dbReference type="Gene3D" id="2.40.33.20">
    <property type="entry name" value="PK beta-barrel domain-like"/>
    <property type="match status" value="1"/>
</dbReference>
<dbReference type="Gene3D" id="3.10.20.30">
    <property type="match status" value="1"/>
</dbReference>
<dbReference type="Proteomes" id="UP000202259">
    <property type="component" value="Chromosome"/>
</dbReference>
<feature type="domain" description="2Fe-2S ferredoxin-type" evidence="2">
    <location>
        <begin position="305"/>
        <end position="395"/>
    </location>
</feature>